<keyword evidence="4" id="KW-0378">Hydrolase</keyword>
<keyword evidence="6" id="KW-1185">Reference proteome</keyword>
<evidence type="ECO:0000256" key="2">
    <source>
        <dbReference type="ARBA" id="ARBA00008300"/>
    </source>
</evidence>
<protein>
    <submittedName>
        <fullName evidence="5">38564_t:CDS:1</fullName>
    </submittedName>
</protein>
<accession>A0ABN7UX39</accession>
<organism evidence="5 6">
    <name type="scientific">Gigaspora margarita</name>
    <dbReference type="NCBI Taxonomy" id="4874"/>
    <lineage>
        <taxon>Eukaryota</taxon>
        <taxon>Fungi</taxon>
        <taxon>Fungi incertae sedis</taxon>
        <taxon>Mucoromycota</taxon>
        <taxon>Glomeromycotina</taxon>
        <taxon>Glomeromycetes</taxon>
        <taxon>Diversisporales</taxon>
        <taxon>Gigasporaceae</taxon>
        <taxon>Gigaspora</taxon>
    </lineage>
</organism>
<comment type="caution">
    <text evidence="5">The sequence shown here is derived from an EMBL/GenBank/DDBJ whole genome shotgun (WGS) entry which is preliminary data.</text>
</comment>
<evidence type="ECO:0000256" key="1">
    <source>
        <dbReference type="ARBA" id="ARBA00004502"/>
    </source>
</evidence>
<evidence type="ECO:0000313" key="5">
    <source>
        <dbReference type="EMBL" id="CAG8684271.1"/>
    </source>
</evidence>
<evidence type="ECO:0000256" key="4">
    <source>
        <dbReference type="ARBA" id="ARBA00022801"/>
    </source>
</evidence>
<dbReference type="Pfam" id="PF10230">
    <property type="entry name" value="LIDHydrolase"/>
    <property type="match status" value="1"/>
</dbReference>
<dbReference type="InterPro" id="IPR019363">
    <property type="entry name" value="LDAH"/>
</dbReference>
<dbReference type="PANTHER" id="PTHR13390:SF0">
    <property type="entry name" value="LIPID DROPLET-ASSOCIATED HYDROLASE"/>
    <property type="match status" value="1"/>
</dbReference>
<proteinExistence type="inferred from homology"/>
<dbReference type="EMBL" id="CAJVQB010006445">
    <property type="protein sequence ID" value="CAG8684271.1"/>
    <property type="molecule type" value="Genomic_DNA"/>
</dbReference>
<dbReference type="Proteomes" id="UP000789901">
    <property type="component" value="Unassembled WGS sequence"/>
</dbReference>
<evidence type="ECO:0000256" key="3">
    <source>
        <dbReference type="ARBA" id="ARBA00022677"/>
    </source>
</evidence>
<comment type="similarity">
    <text evidence="2">Belongs to the AB hydrolase superfamily. LDAH family.</text>
</comment>
<gene>
    <name evidence="5" type="ORF">GMARGA_LOCUS11158</name>
</gene>
<dbReference type="PANTHER" id="PTHR13390">
    <property type="entry name" value="LIPASE"/>
    <property type="match status" value="1"/>
</dbReference>
<dbReference type="SUPFAM" id="SSF53474">
    <property type="entry name" value="alpha/beta-Hydrolases"/>
    <property type="match status" value="1"/>
</dbReference>
<evidence type="ECO:0000313" key="6">
    <source>
        <dbReference type="Proteomes" id="UP000789901"/>
    </source>
</evidence>
<dbReference type="Gene3D" id="3.40.50.1820">
    <property type="entry name" value="alpha/beta hydrolase"/>
    <property type="match status" value="1"/>
</dbReference>
<keyword evidence="3" id="KW-0551">Lipid droplet</keyword>
<reference evidence="5 6" key="1">
    <citation type="submission" date="2021-06" db="EMBL/GenBank/DDBJ databases">
        <authorList>
            <person name="Kallberg Y."/>
            <person name="Tangrot J."/>
            <person name="Rosling A."/>
        </authorList>
    </citation>
    <scope>NUCLEOTIDE SEQUENCE [LARGE SCALE GENOMIC DNA]</scope>
    <source>
        <strain evidence="5 6">120-4 pot B 10/14</strain>
    </source>
</reference>
<name>A0ABN7UX39_GIGMA</name>
<sequence>MSYPLKTTLDVSGTLTETLWFPADKQTKKSPRNNWVFFIIPGNPGVIDYYTNFLTTIYEEHEKMINVIGVSHLGHSHDPHNHSSETLYSLQDQIEHKILCFDKLSEKFEKEWDVKPKFILAGHSVGAHICKELFLIVKNGTNGDKIADIELIDQVLKARPNHGIEMVYALFPTLQHILKTPNGALLNPLLFGEFQRNVSASFVQLIRTNLFPSFFKFMIRLCTAQSDPYLSITTDQLLHGHIVKNALYMANTEMETITELEEEFYKTNLDKFVFYFSDGDGWAPFSHYEDMIKRFPEGKVLLCDQGMPHSFVIGYGEIMGKKVSNWIKDIKDY</sequence>
<dbReference type="InterPro" id="IPR029058">
    <property type="entry name" value="AB_hydrolase_fold"/>
</dbReference>
<comment type="subcellular location">
    <subcellularLocation>
        <location evidence="1">Lipid droplet</location>
    </subcellularLocation>
</comment>